<comment type="similarity">
    <text evidence="1">Belongs to the esterase D family.</text>
</comment>
<feature type="chain" id="PRO_5009579327" evidence="3">
    <location>
        <begin position="23"/>
        <end position="284"/>
    </location>
</feature>
<dbReference type="SUPFAM" id="SSF53474">
    <property type="entry name" value="alpha/beta-Hydrolases"/>
    <property type="match status" value="1"/>
</dbReference>
<dbReference type="Gene3D" id="3.40.50.1820">
    <property type="entry name" value="alpha/beta hydrolase"/>
    <property type="match status" value="1"/>
</dbReference>
<dbReference type="InterPro" id="IPR029058">
    <property type="entry name" value="AB_hydrolase_fold"/>
</dbReference>
<dbReference type="EMBL" id="MDZB01000062">
    <property type="protein sequence ID" value="OGX88473.1"/>
    <property type="molecule type" value="Genomic_DNA"/>
</dbReference>
<proteinExistence type="inferred from homology"/>
<comment type="caution">
    <text evidence="4">The sequence shown here is derived from an EMBL/GenBank/DDBJ whole genome shotgun (WGS) entry which is preliminary data.</text>
</comment>
<evidence type="ECO:0000313" key="5">
    <source>
        <dbReference type="Proteomes" id="UP000176294"/>
    </source>
</evidence>
<name>A0A1G1TC74_9BACT</name>
<organism evidence="4 5">
    <name type="scientific">Hymenobacter lapidarius</name>
    <dbReference type="NCBI Taxonomy" id="1908237"/>
    <lineage>
        <taxon>Bacteria</taxon>
        <taxon>Pseudomonadati</taxon>
        <taxon>Bacteroidota</taxon>
        <taxon>Cytophagia</taxon>
        <taxon>Cytophagales</taxon>
        <taxon>Hymenobacteraceae</taxon>
        <taxon>Hymenobacter</taxon>
    </lineage>
</organism>
<dbReference type="InterPro" id="IPR000801">
    <property type="entry name" value="Esterase-like"/>
</dbReference>
<evidence type="ECO:0000313" key="4">
    <source>
        <dbReference type="EMBL" id="OGX88473.1"/>
    </source>
</evidence>
<evidence type="ECO:0000256" key="2">
    <source>
        <dbReference type="ARBA" id="ARBA00022801"/>
    </source>
</evidence>
<keyword evidence="5" id="KW-1185">Reference proteome</keyword>
<dbReference type="Proteomes" id="UP000176294">
    <property type="component" value="Unassembled WGS sequence"/>
</dbReference>
<evidence type="ECO:0000256" key="3">
    <source>
        <dbReference type="SAM" id="SignalP"/>
    </source>
</evidence>
<dbReference type="PANTHER" id="PTHR40841">
    <property type="entry name" value="SIDEROPHORE TRIACETYLFUSARININE C ESTERASE"/>
    <property type="match status" value="1"/>
</dbReference>
<gene>
    <name evidence="4" type="ORF">BEN47_08740</name>
</gene>
<dbReference type="AlphaFoldDB" id="A0A1G1TC74"/>
<keyword evidence="2" id="KW-0378">Hydrolase</keyword>
<feature type="signal peptide" evidence="3">
    <location>
        <begin position="1"/>
        <end position="22"/>
    </location>
</feature>
<keyword evidence="3" id="KW-0732">Signal</keyword>
<dbReference type="PANTHER" id="PTHR40841:SF2">
    <property type="entry name" value="SIDEROPHORE-DEGRADING ESTERASE (EUROFUNG)"/>
    <property type="match status" value="1"/>
</dbReference>
<reference evidence="4 5" key="1">
    <citation type="submission" date="2016-08" db="EMBL/GenBank/DDBJ databases">
        <title>Hymenobacter coccineus sp. nov., Hymenobacter lapidarius sp. nov. and Hymenobacter glacialis sp. nov., isolated from Antarctic soil.</title>
        <authorList>
            <person name="Sedlacek I."/>
            <person name="Kralova S."/>
            <person name="Kyrova K."/>
            <person name="Maslanova I."/>
            <person name="Stankova E."/>
            <person name="Vrbovska V."/>
            <person name="Nemec M."/>
            <person name="Bartak M."/>
            <person name="Svec P."/>
            <person name="Busse H.-J."/>
            <person name="Pantucek R."/>
        </authorList>
    </citation>
    <scope>NUCLEOTIDE SEQUENCE [LARGE SCALE GENOMIC DNA]</scope>
    <source>
        <strain evidence="4 5">CCM 8643</strain>
    </source>
</reference>
<sequence length="284" mass="30879">MRPPMLLLLVVLLVAGGARGQAAVSAPAAEPLVIGQTFTIQSKVLGETRRLNVFVPSGYAESTTLRLPVLYMPDGGLAEDFLHVAGLVQVLVGNGAMRPFILVGIENTERRRDLTGPTTNEKDKKIAPRVGGSAAFRRFILEELMPDVKRRYRTTTETAIVGGSLAGLFVVETLLLEPDLFDTYLAFDPSLWWNNELLASQASTLLQGAGRTPKVLCLATSSNGEIEAPVGQLTQALGHHTPKNITWHHQHMPQETHQTIYHPAALQAFRVVFKPLPTPAPAAR</sequence>
<protein>
    <submittedName>
        <fullName evidence="4">Esterase</fullName>
    </submittedName>
</protein>
<dbReference type="GO" id="GO:0016788">
    <property type="term" value="F:hydrolase activity, acting on ester bonds"/>
    <property type="evidence" value="ECO:0007669"/>
    <property type="project" value="TreeGrafter"/>
</dbReference>
<evidence type="ECO:0000256" key="1">
    <source>
        <dbReference type="ARBA" id="ARBA00005622"/>
    </source>
</evidence>
<accession>A0A1G1TC74</accession>
<dbReference type="InterPro" id="IPR052558">
    <property type="entry name" value="Siderophore_Hydrolase_D"/>
</dbReference>
<dbReference type="Pfam" id="PF00756">
    <property type="entry name" value="Esterase"/>
    <property type="match status" value="1"/>
</dbReference>